<evidence type="ECO:0000256" key="2">
    <source>
        <dbReference type="ARBA" id="ARBA00022617"/>
    </source>
</evidence>
<evidence type="ECO:0000256" key="3">
    <source>
        <dbReference type="ARBA" id="ARBA00022723"/>
    </source>
</evidence>
<comment type="caution">
    <text evidence="8">The sequence shown here is derived from an EMBL/GenBank/DDBJ whole genome shotgun (WGS) entry which is preliminary data.</text>
</comment>
<dbReference type="InterPro" id="IPR036396">
    <property type="entry name" value="Cyt_P450_sf"/>
</dbReference>
<dbReference type="PROSITE" id="PS00086">
    <property type="entry name" value="CYTOCHROME_P450"/>
    <property type="match status" value="1"/>
</dbReference>
<dbReference type="GO" id="GO:0004497">
    <property type="term" value="F:monooxygenase activity"/>
    <property type="evidence" value="ECO:0007669"/>
    <property type="project" value="UniProtKB-KW"/>
</dbReference>
<evidence type="ECO:0000256" key="1">
    <source>
        <dbReference type="ARBA" id="ARBA00010617"/>
    </source>
</evidence>
<keyword evidence="9" id="KW-1185">Reference proteome</keyword>
<dbReference type="InterPro" id="IPR017972">
    <property type="entry name" value="Cyt_P450_CS"/>
</dbReference>
<dbReference type="GO" id="GO:0020037">
    <property type="term" value="F:heme binding"/>
    <property type="evidence" value="ECO:0007669"/>
    <property type="project" value="InterPro"/>
</dbReference>
<proteinExistence type="inferred from homology"/>
<dbReference type="InterPro" id="IPR001128">
    <property type="entry name" value="Cyt_P450"/>
</dbReference>
<protein>
    <submittedName>
        <fullName evidence="8">Cytochrome P450 107B1</fullName>
        <ecNumber evidence="8">1.14.-.-</ecNumber>
    </submittedName>
</protein>
<keyword evidence="5 7" id="KW-0408">Iron</keyword>
<dbReference type="AlphaFoldDB" id="A0A2P4UNL7"/>
<name>A0A2P4UNL7_9ACTN</name>
<dbReference type="PRINTS" id="PR00385">
    <property type="entry name" value="P450"/>
</dbReference>
<dbReference type="CDD" id="cd11031">
    <property type="entry name" value="Cyp158A-like"/>
    <property type="match status" value="1"/>
</dbReference>
<dbReference type="Gene3D" id="1.10.630.10">
    <property type="entry name" value="Cytochrome P450"/>
    <property type="match status" value="1"/>
</dbReference>
<accession>A0A2P4UNL7</accession>
<comment type="similarity">
    <text evidence="1 7">Belongs to the cytochrome P450 family.</text>
</comment>
<reference evidence="8 9" key="1">
    <citation type="journal article" date="2017" name="Chemistry">
        <title>Isolation, Biosynthesis and Chemical Modifications of Rubterolones A-F: Rare Tropolone Alkaloids from Actinomadura sp. 5-2.</title>
        <authorList>
            <person name="Guo H."/>
            <person name="Benndorf R."/>
            <person name="Leichnitz D."/>
            <person name="Klassen J.L."/>
            <person name="Vollmers J."/>
            <person name="Gorls H."/>
            <person name="Steinacker M."/>
            <person name="Weigel C."/>
            <person name="Dahse H.M."/>
            <person name="Kaster A.K."/>
            <person name="de Beer Z.W."/>
            <person name="Poulsen M."/>
            <person name="Beemelmanns C."/>
        </authorList>
    </citation>
    <scope>NUCLEOTIDE SEQUENCE [LARGE SCALE GENOMIC DNA]</scope>
    <source>
        <strain evidence="8 9">5-2</strain>
    </source>
</reference>
<dbReference type="PANTHER" id="PTHR46696">
    <property type="entry name" value="P450, PUTATIVE (EUROFUNG)-RELATED"/>
    <property type="match status" value="1"/>
</dbReference>
<dbReference type="GO" id="GO:0016705">
    <property type="term" value="F:oxidoreductase activity, acting on paired donors, with incorporation or reduction of molecular oxygen"/>
    <property type="evidence" value="ECO:0007669"/>
    <property type="project" value="InterPro"/>
</dbReference>
<dbReference type="PRINTS" id="PR00359">
    <property type="entry name" value="BP450"/>
</dbReference>
<dbReference type="Proteomes" id="UP000242367">
    <property type="component" value="Unassembled WGS sequence"/>
</dbReference>
<evidence type="ECO:0000256" key="7">
    <source>
        <dbReference type="RuleBase" id="RU000461"/>
    </source>
</evidence>
<keyword evidence="2 7" id="KW-0349">Heme</keyword>
<evidence type="ECO:0000256" key="6">
    <source>
        <dbReference type="ARBA" id="ARBA00023033"/>
    </source>
</evidence>
<evidence type="ECO:0000313" key="8">
    <source>
        <dbReference type="EMBL" id="POM26619.1"/>
    </source>
</evidence>
<keyword evidence="3 7" id="KW-0479">Metal-binding</keyword>
<dbReference type="GO" id="GO:0005506">
    <property type="term" value="F:iron ion binding"/>
    <property type="evidence" value="ECO:0007669"/>
    <property type="project" value="InterPro"/>
</dbReference>
<dbReference type="SUPFAM" id="SSF48264">
    <property type="entry name" value="Cytochrome P450"/>
    <property type="match status" value="1"/>
</dbReference>
<dbReference type="InterPro" id="IPR002397">
    <property type="entry name" value="Cyt_P450_B"/>
</dbReference>
<gene>
    <name evidence="8" type="ORF">BTM25_10210</name>
</gene>
<evidence type="ECO:0000256" key="5">
    <source>
        <dbReference type="ARBA" id="ARBA00023004"/>
    </source>
</evidence>
<dbReference type="EC" id="1.14.-.-" evidence="8"/>
<evidence type="ECO:0000256" key="4">
    <source>
        <dbReference type="ARBA" id="ARBA00023002"/>
    </source>
</evidence>
<keyword evidence="4 7" id="KW-0560">Oxidoreductase</keyword>
<dbReference type="PANTHER" id="PTHR46696:SF1">
    <property type="entry name" value="CYTOCHROME P450 YJIB-RELATED"/>
    <property type="match status" value="1"/>
</dbReference>
<sequence length="413" mass="45394">MAKRHESVTGGRRDGWGEMVLMGSVERYPFWAGAGEIAPEFVRRLRAAPLDAVELPSGDRAWLAVRYDDVAEVLASRAFTRNLTYPGAPRVAADFDVSDLPGAILNLDPPEHTRVRRLVAGAFTPRLVERQRPRIRAVCGELLDGLANPADLIDAFAFPMPMVVICEMLGVPRTDLDRFRDWSSAYVSLSAHPLEERVAALEQLQEYAREMIRRRRAAPGDGLLDALIRARDEEDRLSEDELVLMTFSLIVAGHEATTAALSRGVFRLLVTGRYADLADDPGRVPAAVEEILRHDPPADAAFLRVATEDVRLPSGRVRAGEAVLAVTSAANRDPAKFDRPDVFDIARPTADHLAFGRGPHYCLGASLARAELQIALAELVTRFPRLRLAVPPGSIEWRTGSLMLGPTTLPVEH</sequence>
<dbReference type="Pfam" id="PF00067">
    <property type="entry name" value="p450"/>
    <property type="match status" value="1"/>
</dbReference>
<dbReference type="FunFam" id="1.10.630.10:FF:000018">
    <property type="entry name" value="Cytochrome P450 monooxygenase"/>
    <property type="match status" value="1"/>
</dbReference>
<dbReference type="EMBL" id="MTBP01000001">
    <property type="protein sequence ID" value="POM26619.1"/>
    <property type="molecule type" value="Genomic_DNA"/>
</dbReference>
<organism evidence="8 9">
    <name type="scientific">Actinomadura rubteroloni</name>
    <dbReference type="NCBI Taxonomy" id="1926885"/>
    <lineage>
        <taxon>Bacteria</taxon>
        <taxon>Bacillati</taxon>
        <taxon>Actinomycetota</taxon>
        <taxon>Actinomycetes</taxon>
        <taxon>Streptosporangiales</taxon>
        <taxon>Thermomonosporaceae</taxon>
        <taxon>Actinomadura</taxon>
    </lineage>
</organism>
<keyword evidence="6 7" id="KW-0503">Monooxygenase</keyword>
<evidence type="ECO:0000313" key="9">
    <source>
        <dbReference type="Proteomes" id="UP000242367"/>
    </source>
</evidence>